<keyword evidence="5" id="KW-0552">Olfaction</keyword>
<feature type="transmembrane region" description="Helical" evidence="10">
    <location>
        <begin position="63"/>
        <end position="87"/>
    </location>
</feature>
<evidence type="ECO:0000256" key="7">
    <source>
        <dbReference type="ARBA" id="ARBA00023136"/>
    </source>
</evidence>
<evidence type="ECO:0000256" key="4">
    <source>
        <dbReference type="ARBA" id="ARBA00022692"/>
    </source>
</evidence>
<dbReference type="Pfam" id="PF02949">
    <property type="entry name" value="7tm_6"/>
    <property type="match status" value="1"/>
</dbReference>
<sequence>MLVAMMVMMYAADKFRNLTLYFLSLEDIFQEDAEQNEKEGTYETMFVQGVALHLKLLRCTEQIGYVFALPFLCCVYMYTGGVTILLFQFTASERSLADMISIIASVMVLAVCTGMTMCRAGDITHEASFLSNAMYMSGWQHCRGLASHRLRKMLTMSMSYAQKPVQLKILSIVDMSYASFLSVMKGAYSVFSVFK</sequence>
<dbReference type="GO" id="GO:0004984">
    <property type="term" value="F:olfactory receptor activity"/>
    <property type="evidence" value="ECO:0007669"/>
    <property type="project" value="InterPro"/>
</dbReference>
<evidence type="ECO:0000313" key="11">
    <source>
        <dbReference type="EMBL" id="AXY83419.1"/>
    </source>
</evidence>
<evidence type="ECO:0000256" key="8">
    <source>
        <dbReference type="ARBA" id="ARBA00023170"/>
    </source>
</evidence>
<keyword evidence="7 10" id="KW-0472">Membrane</keyword>
<reference evidence="11" key="1">
    <citation type="submission" date="2017-08" db="EMBL/GenBank/DDBJ databases">
        <title>Analysis of the Antennal Transcriptome and Chemosensory-related Genes of Conopomorpha sinensis Bradley (Lepidoptera: Gracilariidae).</title>
        <authorList>
            <person name="Li P."/>
            <person name="Liu Y."/>
            <person name="Wang S."/>
            <person name="Sun H."/>
        </authorList>
    </citation>
    <scope>NUCLEOTIDE SEQUENCE</scope>
</reference>
<dbReference type="GO" id="GO:0005886">
    <property type="term" value="C:plasma membrane"/>
    <property type="evidence" value="ECO:0007669"/>
    <property type="project" value="UniProtKB-SubCell"/>
</dbReference>
<keyword evidence="9" id="KW-0807">Transducer</keyword>
<feature type="transmembrane region" description="Helical" evidence="10">
    <location>
        <begin position="99"/>
        <end position="118"/>
    </location>
</feature>
<keyword evidence="8 11" id="KW-0675">Receptor</keyword>
<evidence type="ECO:0000256" key="1">
    <source>
        <dbReference type="ARBA" id="ARBA00004651"/>
    </source>
</evidence>
<evidence type="ECO:0000256" key="6">
    <source>
        <dbReference type="ARBA" id="ARBA00022989"/>
    </source>
</evidence>
<evidence type="ECO:0000256" key="9">
    <source>
        <dbReference type="ARBA" id="ARBA00023224"/>
    </source>
</evidence>
<name>A0A3Q8HDP1_9NEOP</name>
<accession>A0A3Q8HDP1</accession>
<dbReference type="PANTHER" id="PTHR21137">
    <property type="entry name" value="ODORANT RECEPTOR"/>
    <property type="match status" value="1"/>
</dbReference>
<dbReference type="PANTHER" id="PTHR21137:SF35">
    <property type="entry name" value="ODORANT RECEPTOR 19A-RELATED"/>
    <property type="match status" value="1"/>
</dbReference>
<dbReference type="InterPro" id="IPR004117">
    <property type="entry name" value="7tm6_olfct_rcpt"/>
</dbReference>
<keyword evidence="6 10" id="KW-1133">Transmembrane helix</keyword>
<organism evidence="11">
    <name type="scientific">Conopomorpha sinensis</name>
    <name type="common">litch fruit borer</name>
    <dbReference type="NCBI Taxonomy" id="940481"/>
    <lineage>
        <taxon>Eukaryota</taxon>
        <taxon>Metazoa</taxon>
        <taxon>Ecdysozoa</taxon>
        <taxon>Arthropoda</taxon>
        <taxon>Hexapoda</taxon>
        <taxon>Insecta</taxon>
        <taxon>Pterygota</taxon>
        <taxon>Neoptera</taxon>
        <taxon>Endopterygota</taxon>
        <taxon>Lepidoptera</taxon>
        <taxon>Glossata</taxon>
        <taxon>Ditrysia</taxon>
        <taxon>Tineoidea</taxon>
        <taxon>Gracillariidae</taxon>
        <taxon>Conopomorpha</taxon>
    </lineage>
</organism>
<evidence type="ECO:0000256" key="10">
    <source>
        <dbReference type="SAM" id="Phobius"/>
    </source>
</evidence>
<evidence type="ECO:0000256" key="2">
    <source>
        <dbReference type="ARBA" id="ARBA00022475"/>
    </source>
</evidence>
<dbReference type="AlphaFoldDB" id="A0A3Q8HDP1"/>
<keyword evidence="2" id="KW-1003">Cell membrane</keyword>
<comment type="subcellular location">
    <subcellularLocation>
        <location evidence="1">Cell membrane</location>
        <topology evidence="1">Multi-pass membrane protein</topology>
    </subcellularLocation>
</comment>
<keyword evidence="4 10" id="KW-0812">Transmembrane</keyword>
<dbReference type="GO" id="GO:0005549">
    <property type="term" value="F:odorant binding"/>
    <property type="evidence" value="ECO:0007669"/>
    <property type="project" value="InterPro"/>
</dbReference>
<evidence type="ECO:0000256" key="5">
    <source>
        <dbReference type="ARBA" id="ARBA00022725"/>
    </source>
</evidence>
<dbReference type="EMBL" id="MF625592">
    <property type="protein sequence ID" value="AXY83419.1"/>
    <property type="molecule type" value="mRNA"/>
</dbReference>
<protein>
    <submittedName>
        <fullName evidence="11">Putative odorant receptor 66</fullName>
    </submittedName>
</protein>
<dbReference type="GO" id="GO:0007165">
    <property type="term" value="P:signal transduction"/>
    <property type="evidence" value="ECO:0007669"/>
    <property type="project" value="UniProtKB-KW"/>
</dbReference>
<evidence type="ECO:0000256" key="3">
    <source>
        <dbReference type="ARBA" id="ARBA00022606"/>
    </source>
</evidence>
<keyword evidence="3" id="KW-0716">Sensory transduction</keyword>
<proteinExistence type="evidence at transcript level"/>